<organism evidence="2 3">
    <name type="scientific">Candidatus Colwellbacteria bacterium RIFCSPLOWO2_02_FULL_45_11</name>
    <dbReference type="NCBI Taxonomy" id="1797692"/>
    <lineage>
        <taxon>Bacteria</taxon>
        <taxon>Candidatus Colwelliibacteriota</taxon>
    </lineage>
</organism>
<evidence type="ECO:0000313" key="3">
    <source>
        <dbReference type="Proteomes" id="UP000176544"/>
    </source>
</evidence>
<reference evidence="2 3" key="1">
    <citation type="journal article" date="2016" name="Nat. Commun.">
        <title>Thousands of microbial genomes shed light on interconnected biogeochemical processes in an aquifer system.</title>
        <authorList>
            <person name="Anantharaman K."/>
            <person name="Brown C.T."/>
            <person name="Hug L.A."/>
            <person name="Sharon I."/>
            <person name="Castelle C.J."/>
            <person name="Probst A.J."/>
            <person name="Thomas B.C."/>
            <person name="Singh A."/>
            <person name="Wilkins M.J."/>
            <person name="Karaoz U."/>
            <person name="Brodie E.L."/>
            <person name="Williams K.H."/>
            <person name="Hubbard S.S."/>
            <person name="Banfield J.F."/>
        </authorList>
    </citation>
    <scope>NUCLEOTIDE SEQUENCE [LARGE SCALE GENOMIC DNA]</scope>
</reference>
<evidence type="ECO:0008006" key="4">
    <source>
        <dbReference type="Google" id="ProtNLM"/>
    </source>
</evidence>
<dbReference type="AlphaFoldDB" id="A0A1G1Z797"/>
<feature type="compositionally biased region" description="Polar residues" evidence="1">
    <location>
        <begin position="338"/>
        <end position="354"/>
    </location>
</feature>
<sequence>MLKLSKQLLSILILVTVVFVGLGIGKVSAASLTRAIVAGADDGYQSNESLSIFNSSNTYGLTGEDDPGNSTYSYNGWFRFTNITIPQGAIISNATLTLRTTTNTFGAGTNYSMLYGVAEDNHVAPTNTGTWQSDHALHTTGVAWNFTQIDAWDSVLTSPNFAAAIQPIINRAGWVSGNAIGIHWDENMADQDMSQGWVTWNSSTYIEPQLSITYTVPQCQDGSDNDGDGATDLADPGCSGSSDDSEISQCQDGSDNDGDGVTDLADPGCSGSSDNTENTATTQCQDGLDNDNDQATDLSDFSCSGATDNDETNPKAQCQDGVDNADPEDTLFDFGSDSGCSSKQDNDEGNTVQCNDGIDNADPEDSLIDYPADPGCSGTYDNDEYNIPPGSSGWLISSTFDTGFSNGVKINAILWQGTLGGGSPNYVRFQIASSNCTNGASNAPTCSSGGWGIPVEGDGAFIGSDGTASTYYSPSDANVSYVIPTDQHNNKRYFRYKVELYRNAALSSPEVEDVVINWSP</sequence>
<feature type="compositionally biased region" description="Polar residues" evidence="1">
    <location>
        <begin position="295"/>
        <end position="307"/>
    </location>
</feature>
<dbReference type="STRING" id="1797692.A3I33_02715"/>
<dbReference type="EMBL" id="MHJA01000030">
    <property type="protein sequence ID" value="OGY60512.1"/>
    <property type="molecule type" value="Genomic_DNA"/>
</dbReference>
<accession>A0A1G1Z797</accession>
<evidence type="ECO:0000313" key="2">
    <source>
        <dbReference type="EMBL" id="OGY60512.1"/>
    </source>
</evidence>
<comment type="caution">
    <text evidence="2">The sequence shown here is derived from an EMBL/GenBank/DDBJ whole genome shotgun (WGS) entry which is preliminary data.</text>
</comment>
<feature type="region of interest" description="Disordered" evidence="1">
    <location>
        <begin position="216"/>
        <end position="364"/>
    </location>
</feature>
<protein>
    <recommendedName>
        <fullName evidence="4">DNRLRE domain-containing protein</fullName>
    </recommendedName>
</protein>
<feature type="compositionally biased region" description="Polar residues" evidence="1">
    <location>
        <begin position="270"/>
        <end position="285"/>
    </location>
</feature>
<gene>
    <name evidence="2" type="ORF">A3I33_02715</name>
</gene>
<dbReference type="Proteomes" id="UP000176544">
    <property type="component" value="Unassembled WGS sequence"/>
</dbReference>
<feature type="compositionally biased region" description="Polar residues" evidence="1">
    <location>
        <begin position="239"/>
        <end position="253"/>
    </location>
</feature>
<proteinExistence type="predicted"/>
<name>A0A1G1Z797_9BACT</name>
<evidence type="ECO:0000256" key="1">
    <source>
        <dbReference type="SAM" id="MobiDB-lite"/>
    </source>
</evidence>